<accession>A0A1B6JFZ5</accession>
<gene>
    <name evidence="1" type="ORF">g.35030</name>
</gene>
<dbReference type="EMBL" id="GECU01009913">
    <property type="protein sequence ID" value="JAS97793.1"/>
    <property type="molecule type" value="Transcribed_RNA"/>
</dbReference>
<sequence length="112" mass="13113">MFRKVTTVIQLGEDCEVIDWKQSLDEVLKRTTDWHFQFLKSKKIVFRRNKTLTTVLVRGEPFYNFKSGKGKTLCRRGKTLKNIRSEKVSKGIPVKSAKLDDVKRLLELHFGE</sequence>
<name>A0A1B6JFZ5_9HEMI</name>
<dbReference type="AlphaFoldDB" id="A0A1B6JFZ5"/>
<evidence type="ECO:0000313" key="1">
    <source>
        <dbReference type="EMBL" id="JAS97793.1"/>
    </source>
</evidence>
<protein>
    <submittedName>
        <fullName evidence="1">Uncharacterized protein</fullName>
    </submittedName>
</protein>
<organism evidence="1">
    <name type="scientific">Homalodisca liturata</name>
    <dbReference type="NCBI Taxonomy" id="320908"/>
    <lineage>
        <taxon>Eukaryota</taxon>
        <taxon>Metazoa</taxon>
        <taxon>Ecdysozoa</taxon>
        <taxon>Arthropoda</taxon>
        <taxon>Hexapoda</taxon>
        <taxon>Insecta</taxon>
        <taxon>Pterygota</taxon>
        <taxon>Neoptera</taxon>
        <taxon>Paraneoptera</taxon>
        <taxon>Hemiptera</taxon>
        <taxon>Auchenorrhyncha</taxon>
        <taxon>Membracoidea</taxon>
        <taxon>Cicadellidae</taxon>
        <taxon>Cicadellinae</taxon>
        <taxon>Proconiini</taxon>
        <taxon>Homalodisca</taxon>
    </lineage>
</organism>
<proteinExistence type="predicted"/>
<reference evidence="1" key="1">
    <citation type="submission" date="2015-11" db="EMBL/GenBank/DDBJ databases">
        <title>De novo transcriptome assembly of four potential Pierce s Disease insect vectors from Arizona vineyards.</title>
        <authorList>
            <person name="Tassone E.E."/>
        </authorList>
    </citation>
    <scope>NUCLEOTIDE SEQUENCE</scope>
</reference>